<protein>
    <submittedName>
        <fullName evidence="6">Integrase</fullName>
    </submittedName>
</protein>
<dbReference type="InterPro" id="IPR010998">
    <property type="entry name" value="Integrase_recombinase_N"/>
</dbReference>
<name>A0A346Y4R8_9ACTN</name>
<dbReference type="AlphaFoldDB" id="A0A346Y4R8"/>
<dbReference type="KEGG" id="euz:DVS28_a4807"/>
<evidence type="ECO:0000256" key="2">
    <source>
        <dbReference type="ARBA" id="ARBA00023172"/>
    </source>
</evidence>
<organism evidence="6 7">
    <name type="scientific">Euzebya pacifica</name>
    <dbReference type="NCBI Taxonomy" id="1608957"/>
    <lineage>
        <taxon>Bacteria</taxon>
        <taxon>Bacillati</taxon>
        <taxon>Actinomycetota</taxon>
        <taxon>Nitriliruptoria</taxon>
        <taxon>Euzebyales</taxon>
    </lineage>
</organism>
<evidence type="ECO:0000313" key="6">
    <source>
        <dbReference type="EMBL" id="AXV09465.1"/>
    </source>
</evidence>
<dbReference type="PANTHER" id="PTHR30349:SF91">
    <property type="entry name" value="INTA PROTEIN"/>
    <property type="match status" value="1"/>
</dbReference>
<gene>
    <name evidence="6" type="ORF">DVS28_a4807</name>
</gene>
<dbReference type="SUPFAM" id="SSF56349">
    <property type="entry name" value="DNA breaking-rejoining enzymes"/>
    <property type="match status" value="1"/>
</dbReference>
<dbReference type="InterPro" id="IPR011010">
    <property type="entry name" value="DNA_brk_join_enz"/>
</dbReference>
<sequence length="335" mass="37552">MAKRHGSYVAPDRMLVRDYLDDWLAGRASKLKPSTLLSYRRDLHRYVIPRVGGDRLQELSGARLEVLYEELLREGGRDGGALSVRTVRYQHSILRKAFGDAVRLRPIQVNPATMVELPAHPAGHSPVARTDVRAWSADQLRTFVAGVEGEQFSELYVLALNTGLRRGELLGLRWGDVDLAGQRLHVRNNRVRVEKGTLQGTPKSGKTRSFNLDPTSLELLRNLRRRQSEQRLAWPGAWGNDDDLVFTHEEGRPIAPDHATKTFRRLVDGLGLPAIRLHDCRHTFATLALQAGVSPKVVSERLGHATVAFTLDVYGHVLPADDQLAAELFHRHVYG</sequence>
<evidence type="ECO:0000256" key="3">
    <source>
        <dbReference type="PROSITE-ProRule" id="PRU01248"/>
    </source>
</evidence>
<dbReference type="Proteomes" id="UP000264006">
    <property type="component" value="Chromosome"/>
</dbReference>
<feature type="domain" description="Core-binding (CB)" evidence="5">
    <location>
        <begin position="14"/>
        <end position="102"/>
    </location>
</feature>
<dbReference type="PROSITE" id="PS51898">
    <property type="entry name" value="TYR_RECOMBINASE"/>
    <property type="match status" value="1"/>
</dbReference>
<dbReference type="Gene3D" id="1.10.443.10">
    <property type="entry name" value="Intergrase catalytic core"/>
    <property type="match status" value="1"/>
</dbReference>
<keyword evidence="2" id="KW-0233">DNA recombination</keyword>
<dbReference type="Pfam" id="PF00589">
    <property type="entry name" value="Phage_integrase"/>
    <property type="match status" value="1"/>
</dbReference>
<dbReference type="PROSITE" id="PS51900">
    <property type="entry name" value="CB"/>
    <property type="match status" value="1"/>
</dbReference>
<reference evidence="6 7" key="1">
    <citation type="submission" date="2018-09" db="EMBL/GenBank/DDBJ databases">
        <title>Complete genome sequence of Euzebya sp. DY32-46 isolated from seawater of Pacific Ocean.</title>
        <authorList>
            <person name="Xu L."/>
            <person name="Wu Y.-H."/>
            <person name="Xu X.-W."/>
        </authorList>
    </citation>
    <scope>NUCLEOTIDE SEQUENCE [LARGE SCALE GENOMIC DNA]</scope>
    <source>
        <strain evidence="6 7">DY32-46</strain>
    </source>
</reference>
<dbReference type="CDD" id="cd01189">
    <property type="entry name" value="INT_ICEBs1_C_like"/>
    <property type="match status" value="1"/>
</dbReference>
<dbReference type="GO" id="GO:0003677">
    <property type="term" value="F:DNA binding"/>
    <property type="evidence" value="ECO:0007669"/>
    <property type="project" value="UniProtKB-UniRule"/>
</dbReference>
<proteinExistence type="predicted"/>
<accession>A0A346Y4R8</accession>
<evidence type="ECO:0000259" key="4">
    <source>
        <dbReference type="PROSITE" id="PS51898"/>
    </source>
</evidence>
<feature type="domain" description="Tyr recombinase" evidence="4">
    <location>
        <begin position="130"/>
        <end position="329"/>
    </location>
</feature>
<dbReference type="InterPro" id="IPR050090">
    <property type="entry name" value="Tyrosine_recombinase_XerCD"/>
</dbReference>
<evidence type="ECO:0000313" key="7">
    <source>
        <dbReference type="Proteomes" id="UP000264006"/>
    </source>
</evidence>
<keyword evidence="7" id="KW-1185">Reference proteome</keyword>
<dbReference type="GO" id="GO:0015074">
    <property type="term" value="P:DNA integration"/>
    <property type="evidence" value="ECO:0007669"/>
    <property type="project" value="InterPro"/>
</dbReference>
<dbReference type="GO" id="GO:0006310">
    <property type="term" value="P:DNA recombination"/>
    <property type="evidence" value="ECO:0007669"/>
    <property type="project" value="UniProtKB-KW"/>
</dbReference>
<dbReference type="InterPro" id="IPR044068">
    <property type="entry name" value="CB"/>
</dbReference>
<dbReference type="Gene3D" id="1.10.150.130">
    <property type="match status" value="1"/>
</dbReference>
<keyword evidence="1 3" id="KW-0238">DNA-binding</keyword>
<evidence type="ECO:0000256" key="1">
    <source>
        <dbReference type="ARBA" id="ARBA00023125"/>
    </source>
</evidence>
<dbReference type="EMBL" id="CP031165">
    <property type="protein sequence ID" value="AXV09465.1"/>
    <property type="molecule type" value="Genomic_DNA"/>
</dbReference>
<dbReference type="InterPro" id="IPR002104">
    <property type="entry name" value="Integrase_catalytic"/>
</dbReference>
<dbReference type="InterPro" id="IPR013762">
    <property type="entry name" value="Integrase-like_cat_sf"/>
</dbReference>
<dbReference type="PANTHER" id="PTHR30349">
    <property type="entry name" value="PHAGE INTEGRASE-RELATED"/>
    <property type="match status" value="1"/>
</dbReference>
<evidence type="ECO:0000259" key="5">
    <source>
        <dbReference type="PROSITE" id="PS51900"/>
    </source>
</evidence>